<sequence length="154" mass="17582">MPVLLKSSQSASREEAVKEMKDCRSMEQHWCEAITSTCWDFVFCRSEAGHYRVPVLHAALCKKPLSDLEDAGVGSIDGILRFAQTHSYLISDTRFAFSLSYHLLLRVGQDRRSLGPDPARDLQVLTCFWDERPCWRVPPSSAELCFFFGSRYRG</sequence>
<reference evidence="1" key="1">
    <citation type="submission" date="2019-12" db="EMBL/GenBank/DDBJ databases">
        <title>Genome sequencing and annotation of Brassica cretica.</title>
        <authorList>
            <person name="Studholme D.J."/>
            <person name="Sarris P.F."/>
        </authorList>
    </citation>
    <scope>NUCLEOTIDE SEQUENCE</scope>
    <source>
        <strain evidence="1">PFS-102/07</strain>
        <tissue evidence="1">Leaf</tissue>
    </source>
</reference>
<protein>
    <submittedName>
        <fullName evidence="1">Uncharacterized protein</fullName>
    </submittedName>
</protein>
<evidence type="ECO:0000313" key="1">
    <source>
        <dbReference type="EMBL" id="KAF2595202.1"/>
    </source>
</evidence>
<gene>
    <name evidence="1" type="ORF">F2Q70_00043603</name>
</gene>
<organism evidence="1">
    <name type="scientific">Brassica cretica</name>
    <name type="common">Mustard</name>
    <dbReference type="NCBI Taxonomy" id="69181"/>
    <lineage>
        <taxon>Eukaryota</taxon>
        <taxon>Viridiplantae</taxon>
        <taxon>Streptophyta</taxon>
        <taxon>Embryophyta</taxon>
        <taxon>Tracheophyta</taxon>
        <taxon>Spermatophyta</taxon>
        <taxon>Magnoliopsida</taxon>
        <taxon>eudicotyledons</taxon>
        <taxon>Gunneridae</taxon>
        <taxon>Pentapetalae</taxon>
        <taxon>rosids</taxon>
        <taxon>malvids</taxon>
        <taxon>Brassicales</taxon>
        <taxon>Brassicaceae</taxon>
        <taxon>Brassiceae</taxon>
        <taxon>Brassica</taxon>
    </lineage>
</organism>
<proteinExistence type="predicted"/>
<name>A0A8S9KMG3_BRACR</name>
<comment type="caution">
    <text evidence="1">The sequence shown here is derived from an EMBL/GenBank/DDBJ whole genome shotgun (WGS) entry which is preliminary data.</text>
</comment>
<accession>A0A8S9KMG3</accession>
<dbReference type="AlphaFoldDB" id="A0A8S9KMG3"/>
<dbReference type="EMBL" id="QGKY02000164">
    <property type="protein sequence ID" value="KAF2595202.1"/>
    <property type="molecule type" value="Genomic_DNA"/>
</dbReference>